<dbReference type="Proteomes" id="UP000663722">
    <property type="component" value="Chromosome"/>
</dbReference>
<sequence length="40" mass="4287">MNLTGQPVKNLRGFENLGGFMSPKAAADGCCQAAFRVTER</sequence>
<evidence type="ECO:0000313" key="2">
    <source>
        <dbReference type="Proteomes" id="UP000663722"/>
    </source>
</evidence>
<protein>
    <submittedName>
        <fullName evidence="1">Uncharacterized protein</fullName>
    </submittedName>
</protein>
<accession>A0A975BEI2</accession>
<reference evidence="1" key="1">
    <citation type="journal article" date="2021" name="Microb. Physiol.">
        <title>Proteogenomic Insights into the Physiology of Marine, Sulfate-Reducing, Filamentous Desulfonema limicola and Desulfonema magnum.</title>
        <authorList>
            <person name="Schnaars V."/>
            <person name="Wohlbrand L."/>
            <person name="Scheve S."/>
            <person name="Hinrichs C."/>
            <person name="Reinhardt R."/>
            <person name="Rabus R."/>
        </authorList>
    </citation>
    <scope>NUCLEOTIDE SEQUENCE</scope>
    <source>
        <strain evidence="1">4be13</strain>
    </source>
</reference>
<proteinExistence type="predicted"/>
<dbReference type="AlphaFoldDB" id="A0A975BEI2"/>
<organism evidence="1 2">
    <name type="scientific">Desulfonema magnum</name>
    <dbReference type="NCBI Taxonomy" id="45655"/>
    <lineage>
        <taxon>Bacteria</taxon>
        <taxon>Pseudomonadati</taxon>
        <taxon>Thermodesulfobacteriota</taxon>
        <taxon>Desulfobacteria</taxon>
        <taxon>Desulfobacterales</taxon>
        <taxon>Desulfococcaceae</taxon>
        <taxon>Desulfonema</taxon>
    </lineage>
</organism>
<dbReference type="KEGG" id="dmm:dnm_002380"/>
<evidence type="ECO:0000313" key="1">
    <source>
        <dbReference type="EMBL" id="QTA84244.1"/>
    </source>
</evidence>
<dbReference type="EMBL" id="CP061800">
    <property type="protein sequence ID" value="QTA84244.1"/>
    <property type="molecule type" value="Genomic_DNA"/>
</dbReference>
<name>A0A975BEI2_9BACT</name>
<keyword evidence="2" id="KW-1185">Reference proteome</keyword>
<gene>
    <name evidence="1" type="ORF">dnm_002380</name>
</gene>